<keyword evidence="4" id="KW-1185">Reference proteome</keyword>
<sequence>MTSPDSDTAKAAAGGLPFDSPEEWKNFFEKFGANGRTYQDFTNLSPQSMEVIYMIGYNQYNAGKYGEAERIFQLLAVLNHFERRYWTGLAASRELQKKYDEAIKAYGYLAMLDLEDPYPPLLMAKCFLAAGKVADAEGALHACVFVSRKKPQHAEIVQQAEDLLELLSKNKTEKAGA</sequence>
<keyword evidence="2" id="KW-0143">Chaperone</keyword>
<evidence type="ECO:0000313" key="3">
    <source>
        <dbReference type="EMBL" id="MBB5031243.1"/>
    </source>
</evidence>
<name>A0A7W7Y7U6_9BACT</name>
<accession>A0A7W7Y7U6</accession>
<dbReference type="SUPFAM" id="SSF48452">
    <property type="entry name" value="TPR-like"/>
    <property type="match status" value="1"/>
</dbReference>
<dbReference type="EMBL" id="JACHIG010000001">
    <property type="protein sequence ID" value="MBB5031243.1"/>
    <property type="molecule type" value="Genomic_DNA"/>
</dbReference>
<dbReference type="Proteomes" id="UP000590740">
    <property type="component" value="Unassembled WGS sequence"/>
</dbReference>
<organism evidence="3 4">
    <name type="scientific">Prosthecobacter vanneervenii</name>
    <dbReference type="NCBI Taxonomy" id="48466"/>
    <lineage>
        <taxon>Bacteria</taxon>
        <taxon>Pseudomonadati</taxon>
        <taxon>Verrucomicrobiota</taxon>
        <taxon>Verrucomicrobiia</taxon>
        <taxon>Verrucomicrobiales</taxon>
        <taxon>Verrucomicrobiaceae</taxon>
        <taxon>Prosthecobacter</taxon>
    </lineage>
</organism>
<dbReference type="InterPro" id="IPR005415">
    <property type="entry name" value="T3SS_Ca_resp_chp_LcrH/SycD"/>
</dbReference>
<protein>
    <submittedName>
        <fullName evidence="3">Type III secretion system low calcium response chaperone LcrH/SycD</fullName>
    </submittedName>
</protein>
<dbReference type="InterPro" id="IPR016379">
    <property type="entry name" value="T3SS_Ca_resp_chp_LcrH/SycD_sub"/>
</dbReference>
<reference evidence="3 4" key="1">
    <citation type="submission" date="2020-08" db="EMBL/GenBank/DDBJ databases">
        <title>Genomic Encyclopedia of Type Strains, Phase IV (KMG-IV): sequencing the most valuable type-strain genomes for metagenomic binning, comparative biology and taxonomic classification.</title>
        <authorList>
            <person name="Goeker M."/>
        </authorList>
    </citation>
    <scope>NUCLEOTIDE SEQUENCE [LARGE SCALE GENOMIC DNA]</scope>
    <source>
        <strain evidence="3 4">DSM 12252</strain>
    </source>
</reference>
<comment type="similarity">
    <text evidence="1">Belongs to the LcrH/SycD chaperone family.</text>
</comment>
<dbReference type="PRINTS" id="PR01595">
    <property type="entry name" value="SYCDCHAPRONE"/>
</dbReference>
<dbReference type="RefSeq" id="WP_184338175.1">
    <property type="nucleotide sequence ID" value="NZ_JACHIG010000001.1"/>
</dbReference>
<comment type="caution">
    <text evidence="3">The sequence shown here is derived from an EMBL/GenBank/DDBJ whole genome shotgun (WGS) entry which is preliminary data.</text>
</comment>
<dbReference type="NCBIfam" id="TIGR02552">
    <property type="entry name" value="LcrH_SycD"/>
    <property type="match status" value="1"/>
</dbReference>
<proteinExistence type="inferred from homology"/>
<evidence type="ECO:0000256" key="1">
    <source>
        <dbReference type="ARBA" id="ARBA00010244"/>
    </source>
</evidence>
<dbReference type="Gene3D" id="1.25.40.10">
    <property type="entry name" value="Tetratricopeptide repeat domain"/>
    <property type="match status" value="1"/>
</dbReference>
<evidence type="ECO:0000313" key="4">
    <source>
        <dbReference type="Proteomes" id="UP000590740"/>
    </source>
</evidence>
<dbReference type="PIRSF" id="PIRSF003165">
    <property type="entry name" value="Chaperone_SicA"/>
    <property type="match status" value="1"/>
</dbReference>
<dbReference type="AlphaFoldDB" id="A0A7W7Y7U6"/>
<dbReference type="Pfam" id="PF07720">
    <property type="entry name" value="TPR_3"/>
    <property type="match status" value="2"/>
</dbReference>
<dbReference type="InterPro" id="IPR011716">
    <property type="entry name" value="TPR-3"/>
</dbReference>
<dbReference type="InterPro" id="IPR011990">
    <property type="entry name" value="TPR-like_helical_dom_sf"/>
</dbReference>
<evidence type="ECO:0000256" key="2">
    <source>
        <dbReference type="ARBA" id="ARBA00023186"/>
    </source>
</evidence>
<gene>
    <name evidence="3" type="ORF">HNQ65_000797</name>
</gene>